<proteinExistence type="predicted"/>
<reference evidence="2 3" key="1">
    <citation type="submission" date="2020-01" db="EMBL/GenBank/DDBJ databases">
        <authorList>
            <consortium name="DOE Joint Genome Institute"/>
            <person name="Haridas S."/>
            <person name="Albert R."/>
            <person name="Binder M."/>
            <person name="Bloem J."/>
            <person name="Labutti K."/>
            <person name="Salamov A."/>
            <person name="Andreopoulos B."/>
            <person name="Baker S.E."/>
            <person name="Barry K."/>
            <person name="Bills G."/>
            <person name="Bluhm B.H."/>
            <person name="Cannon C."/>
            <person name="Castanera R."/>
            <person name="Culley D.E."/>
            <person name="Daum C."/>
            <person name="Ezra D."/>
            <person name="Gonzalez J.B."/>
            <person name="Henrissat B."/>
            <person name="Kuo A."/>
            <person name="Liang C."/>
            <person name="Lipzen A."/>
            <person name="Lutzoni F."/>
            <person name="Magnuson J."/>
            <person name="Mondo S."/>
            <person name="Nolan M."/>
            <person name="Ohm R."/>
            <person name="Pangilinan J."/>
            <person name="Park H.-J.H."/>
            <person name="Ramirez L."/>
            <person name="Alfaro M."/>
            <person name="Sun H."/>
            <person name="Tritt A."/>
            <person name="Yoshinaga Y."/>
            <person name="Zwiers L.-H.L."/>
            <person name="Turgeon B.G."/>
            <person name="Goodwin S.B."/>
            <person name="Spatafora J.W."/>
            <person name="Crous P.W."/>
            <person name="Grigoriev I.V."/>
        </authorList>
    </citation>
    <scope>NUCLEOTIDE SEQUENCE [LARGE SCALE GENOMIC DNA]</scope>
    <source>
        <strain evidence="2 3">CBS 611.86</strain>
    </source>
</reference>
<dbReference type="Pfam" id="PF22701">
    <property type="entry name" value="Mala_s_1-like"/>
    <property type="match status" value="1"/>
</dbReference>
<dbReference type="CDD" id="cd12811">
    <property type="entry name" value="MALA"/>
    <property type="match status" value="1"/>
</dbReference>
<organism evidence="2 3">
    <name type="scientific">Massariosphaeria phaeospora</name>
    <dbReference type="NCBI Taxonomy" id="100035"/>
    <lineage>
        <taxon>Eukaryota</taxon>
        <taxon>Fungi</taxon>
        <taxon>Dikarya</taxon>
        <taxon>Ascomycota</taxon>
        <taxon>Pezizomycotina</taxon>
        <taxon>Dothideomycetes</taxon>
        <taxon>Pleosporomycetidae</taxon>
        <taxon>Pleosporales</taxon>
        <taxon>Pleosporales incertae sedis</taxon>
        <taxon>Massariosphaeria</taxon>
    </lineage>
</organism>
<sequence length="351" mass="37652">MHLSSPLASAAVLAGAAFAHPAVPQPQSKCAPFKGNFTINQYQLYPENADFDFNSCKLYLGQLWNASLGIYDPYTQEHEIVEFEGISHNPAFHLGAVGVNRKNGLVSLIADTANAFATEGRDIAGTNWLLQYDPQEKQLIHKINLTATSQGRYGGFQDVEQDPDGNVFVVGTWPGTLLKVTRDGKTVTPWYLPASINQTQKGIGGIAALDWLLLAQGDASSQLWRFDMRAPTGIPTPIPVTNANHTFGASDAIYLPPKYAGTVLLVAEDTVGLSVFYSRDAKWRTAEFRGVVPIGEVDAGTSVVTAAQVGDGIYMVLEPFGDEGLGGPGTAGGRGVWPFRDVGGEVEALLR</sequence>
<dbReference type="OrthoDB" id="4434395at2759"/>
<keyword evidence="3" id="KW-1185">Reference proteome</keyword>
<dbReference type="AlphaFoldDB" id="A0A7C8MXW1"/>
<dbReference type="InterPro" id="IPR054550">
    <property type="entry name" value="Mala_s_1-like"/>
</dbReference>
<evidence type="ECO:0008006" key="4">
    <source>
        <dbReference type="Google" id="ProtNLM"/>
    </source>
</evidence>
<evidence type="ECO:0000313" key="2">
    <source>
        <dbReference type="EMBL" id="KAF2877665.1"/>
    </source>
</evidence>
<feature type="signal peptide" evidence="1">
    <location>
        <begin position="1"/>
        <end position="19"/>
    </location>
</feature>
<dbReference type="Proteomes" id="UP000481861">
    <property type="component" value="Unassembled WGS sequence"/>
</dbReference>
<name>A0A7C8MXW1_9PLEO</name>
<feature type="chain" id="PRO_5029012956" description="SMP-30/Gluconolactonase/LRE-like region domain-containing protein" evidence="1">
    <location>
        <begin position="20"/>
        <end position="351"/>
    </location>
</feature>
<gene>
    <name evidence="2" type="ORF">BDV95DRAFT_602032</name>
</gene>
<evidence type="ECO:0000256" key="1">
    <source>
        <dbReference type="SAM" id="SignalP"/>
    </source>
</evidence>
<keyword evidence="1" id="KW-0732">Signal</keyword>
<comment type="caution">
    <text evidence="2">The sequence shown here is derived from an EMBL/GenBank/DDBJ whole genome shotgun (WGS) entry which is preliminary data.</text>
</comment>
<evidence type="ECO:0000313" key="3">
    <source>
        <dbReference type="Proteomes" id="UP000481861"/>
    </source>
</evidence>
<dbReference type="SUPFAM" id="SSF63829">
    <property type="entry name" value="Calcium-dependent phosphotriesterase"/>
    <property type="match status" value="1"/>
</dbReference>
<protein>
    <recommendedName>
        <fullName evidence="4">SMP-30/Gluconolactonase/LRE-like region domain-containing protein</fullName>
    </recommendedName>
</protein>
<accession>A0A7C8MXW1</accession>
<dbReference type="EMBL" id="JAADJZ010000002">
    <property type="protein sequence ID" value="KAF2877665.1"/>
    <property type="molecule type" value="Genomic_DNA"/>
</dbReference>